<feature type="transmembrane region" description="Helical" evidence="1">
    <location>
        <begin position="62"/>
        <end position="82"/>
    </location>
</feature>
<keyword evidence="1" id="KW-1133">Transmembrane helix</keyword>
<name>A0A1D1V3P2_RAMVA</name>
<protein>
    <submittedName>
        <fullName evidence="2">Uncharacterized protein</fullName>
    </submittedName>
</protein>
<dbReference type="AlphaFoldDB" id="A0A1D1V3P2"/>
<accession>A0A1D1V3P2</accession>
<feature type="transmembrane region" description="Helical" evidence="1">
    <location>
        <begin position="21"/>
        <end position="42"/>
    </location>
</feature>
<comment type="caution">
    <text evidence="2">The sequence shown here is derived from an EMBL/GenBank/DDBJ whole genome shotgun (WGS) entry which is preliminary data.</text>
</comment>
<proteinExistence type="predicted"/>
<reference evidence="2 3" key="1">
    <citation type="journal article" date="2016" name="Nat. Commun.">
        <title>Extremotolerant tardigrade genome and improved radiotolerance of human cultured cells by tardigrade-unique protein.</title>
        <authorList>
            <person name="Hashimoto T."/>
            <person name="Horikawa D.D."/>
            <person name="Saito Y."/>
            <person name="Kuwahara H."/>
            <person name="Kozuka-Hata H."/>
            <person name="Shin-I T."/>
            <person name="Minakuchi Y."/>
            <person name="Ohishi K."/>
            <person name="Motoyama A."/>
            <person name="Aizu T."/>
            <person name="Enomoto A."/>
            <person name="Kondo K."/>
            <person name="Tanaka S."/>
            <person name="Hara Y."/>
            <person name="Koshikawa S."/>
            <person name="Sagara H."/>
            <person name="Miura T."/>
            <person name="Yokobori S."/>
            <person name="Miyagawa K."/>
            <person name="Suzuki Y."/>
            <person name="Kubo T."/>
            <person name="Oyama M."/>
            <person name="Kohara Y."/>
            <person name="Fujiyama A."/>
            <person name="Arakawa K."/>
            <person name="Katayama T."/>
            <person name="Toyoda A."/>
            <person name="Kunieda T."/>
        </authorList>
    </citation>
    <scope>NUCLEOTIDE SEQUENCE [LARGE SCALE GENOMIC DNA]</scope>
    <source>
        <strain evidence="2 3">YOKOZUNA-1</strain>
    </source>
</reference>
<feature type="transmembrane region" description="Helical" evidence="1">
    <location>
        <begin position="94"/>
        <end position="112"/>
    </location>
</feature>
<evidence type="ECO:0000313" key="3">
    <source>
        <dbReference type="Proteomes" id="UP000186922"/>
    </source>
</evidence>
<evidence type="ECO:0000313" key="2">
    <source>
        <dbReference type="EMBL" id="GAU93383.1"/>
    </source>
</evidence>
<keyword evidence="3" id="KW-1185">Reference proteome</keyword>
<sequence>MAIPRRRRIRQRRPIQEKNRRTYSYPEGAAELALAGALVTTIDDAFKGLPGLLSFDTIDASPLPGAAVVVTGFLVVTAEVVAASGPCEGRVVEGVLVGCGLLVFVLTAILMVPPPGRLAVRDTFEEGCGPAGAVLLAVGVPVEAVDAEEGTVGVAADPPAWPEVVLAVDASVAGVAISLAGVEDVTEEFPAGVVDVAF</sequence>
<dbReference type="Proteomes" id="UP000186922">
    <property type="component" value="Unassembled WGS sequence"/>
</dbReference>
<keyword evidence="1" id="KW-0472">Membrane</keyword>
<keyword evidence="1" id="KW-0812">Transmembrane</keyword>
<organism evidence="2 3">
    <name type="scientific">Ramazzottius varieornatus</name>
    <name type="common">Water bear</name>
    <name type="synonym">Tardigrade</name>
    <dbReference type="NCBI Taxonomy" id="947166"/>
    <lineage>
        <taxon>Eukaryota</taxon>
        <taxon>Metazoa</taxon>
        <taxon>Ecdysozoa</taxon>
        <taxon>Tardigrada</taxon>
        <taxon>Eutardigrada</taxon>
        <taxon>Parachela</taxon>
        <taxon>Hypsibioidea</taxon>
        <taxon>Ramazzottiidae</taxon>
        <taxon>Ramazzottius</taxon>
    </lineage>
</organism>
<evidence type="ECO:0000256" key="1">
    <source>
        <dbReference type="SAM" id="Phobius"/>
    </source>
</evidence>
<dbReference type="EMBL" id="BDGG01000002">
    <property type="protein sequence ID" value="GAU93383.1"/>
    <property type="molecule type" value="Genomic_DNA"/>
</dbReference>
<gene>
    <name evidence="2" type="primary">RvY_05335-1</name>
    <name evidence="2" type="synonym">RvY_05335.1</name>
    <name evidence="2" type="ORF">RvY_05335</name>
</gene>